<evidence type="ECO:0000256" key="5">
    <source>
        <dbReference type="ARBA" id="ARBA00023136"/>
    </source>
</evidence>
<evidence type="ECO:0000313" key="9">
    <source>
        <dbReference type="EMBL" id="MFD1830456.1"/>
    </source>
</evidence>
<feature type="domain" description="RDD" evidence="8">
    <location>
        <begin position="64"/>
        <end position="211"/>
    </location>
</feature>
<sequence length="219" mass="23153">MSYPQQPGGQPQDPYAQPPQPGYGYPQQGAPQPGYGYPQQGAPQPGGAYPQYPQQPYGGGMPAYASWGARVGATLLDGLIVNLLPMILVIVGYVQIIGAAVDATDNCPLGDTACAESAMQVPGSAWVLISIGAVLGLIGMLWLVYKEGTTGQTPGKKALKISVLKEADGSPLGFGMAFVRRLCHILDGLPCYIGYLWPLWDAKKQTFADKVVSSVVVKR</sequence>
<keyword evidence="4 7" id="KW-1133">Transmembrane helix</keyword>
<dbReference type="InterPro" id="IPR010432">
    <property type="entry name" value="RDD"/>
</dbReference>
<evidence type="ECO:0000313" key="10">
    <source>
        <dbReference type="Proteomes" id="UP001597365"/>
    </source>
</evidence>
<keyword evidence="10" id="KW-1185">Reference proteome</keyword>
<gene>
    <name evidence="9" type="ORF">ACFSJS_12370</name>
</gene>
<keyword evidence="5 7" id="KW-0472">Membrane</keyword>
<dbReference type="Pfam" id="PF06271">
    <property type="entry name" value="RDD"/>
    <property type="match status" value="1"/>
</dbReference>
<evidence type="ECO:0000256" key="7">
    <source>
        <dbReference type="SAM" id="Phobius"/>
    </source>
</evidence>
<evidence type="ECO:0000256" key="4">
    <source>
        <dbReference type="ARBA" id="ARBA00022989"/>
    </source>
</evidence>
<proteinExistence type="predicted"/>
<reference evidence="10" key="1">
    <citation type="journal article" date="2019" name="Int. J. Syst. Evol. Microbiol.">
        <title>The Global Catalogue of Microorganisms (GCM) 10K type strain sequencing project: providing services to taxonomists for standard genome sequencing and annotation.</title>
        <authorList>
            <consortium name="The Broad Institute Genomics Platform"/>
            <consortium name="The Broad Institute Genome Sequencing Center for Infectious Disease"/>
            <person name="Wu L."/>
            <person name="Ma J."/>
        </authorList>
    </citation>
    <scope>NUCLEOTIDE SEQUENCE [LARGE SCALE GENOMIC DNA]</scope>
    <source>
        <strain evidence="10">CGMCC 4.7455</strain>
    </source>
</reference>
<dbReference type="RefSeq" id="WP_380899403.1">
    <property type="nucleotide sequence ID" value="NZ_JBHUFU010000006.1"/>
</dbReference>
<organism evidence="9 10">
    <name type="scientific">Streptomyces desertarenae</name>
    <dbReference type="NCBI Taxonomy" id="2666184"/>
    <lineage>
        <taxon>Bacteria</taxon>
        <taxon>Bacillati</taxon>
        <taxon>Actinomycetota</taxon>
        <taxon>Actinomycetes</taxon>
        <taxon>Kitasatosporales</taxon>
        <taxon>Streptomycetaceae</taxon>
        <taxon>Streptomyces</taxon>
    </lineage>
</organism>
<feature type="region of interest" description="Disordered" evidence="6">
    <location>
        <begin position="1"/>
        <end position="52"/>
    </location>
</feature>
<comment type="caution">
    <text evidence="9">The sequence shown here is derived from an EMBL/GenBank/DDBJ whole genome shotgun (WGS) entry which is preliminary data.</text>
</comment>
<evidence type="ECO:0000256" key="2">
    <source>
        <dbReference type="ARBA" id="ARBA00022475"/>
    </source>
</evidence>
<dbReference type="Proteomes" id="UP001597365">
    <property type="component" value="Unassembled WGS sequence"/>
</dbReference>
<dbReference type="PANTHER" id="PTHR36115">
    <property type="entry name" value="PROLINE-RICH ANTIGEN HOMOLOG-RELATED"/>
    <property type="match status" value="1"/>
</dbReference>
<comment type="subcellular location">
    <subcellularLocation>
        <location evidence="1">Cell membrane</location>
        <topology evidence="1">Multi-pass membrane protein</topology>
    </subcellularLocation>
</comment>
<feature type="transmembrane region" description="Helical" evidence="7">
    <location>
        <begin position="125"/>
        <end position="145"/>
    </location>
</feature>
<evidence type="ECO:0000259" key="8">
    <source>
        <dbReference type="Pfam" id="PF06271"/>
    </source>
</evidence>
<protein>
    <submittedName>
        <fullName evidence="9">RDD family protein</fullName>
    </submittedName>
</protein>
<name>A0ABW4PI75_9ACTN</name>
<evidence type="ECO:0000256" key="3">
    <source>
        <dbReference type="ARBA" id="ARBA00022692"/>
    </source>
</evidence>
<dbReference type="InterPro" id="IPR051791">
    <property type="entry name" value="Pra-immunoreactive"/>
</dbReference>
<keyword evidence="3 7" id="KW-0812">Transmembrane</keyword>
<dbReference type="EMBL" id="JBHUFU010000006">
    <property type="protein sequence ID" value="MFD1830456.1"/>
    <property type="molecule type" value="Genomic_DNA"/>
</dbReference>
<dbReference type="PANTHER" id="PTHR36115:SF6">
    <property type="entry name" value="PROLINE-RICH ANTIGEN HOMOLOG"/>
    <property type="match status" value="1"/>
</dbReference>
<feature type="compositionally biased region" description="Low complexity" evidence="6">
    <location>
        <begin position="22"/>
        <end position="52"/>
    </location>
</feature>
<feature type="transmembrane region" description="Helical" evidence="7">
    <location>
        <begin position="79"/>
        <end position="101"/>
    </location>
</feature>
<evidence type="ECO:0000256" key="1">
    <source>
        <dbReference type="ARBA" id="ARBA00004651"/>
    </source>
</evidence>
<keyword evidence="2" id="KW-1003">Cell membrane</keyword>
<evidence type="ECO:0000256" key="6">
    <source>
        <dbReference type="SAM" id="MobiDB-lite"/>
    </source>
</evidence>
<feature type="compositionally biased region" description="Low complexity" evidence="6">
    <location>
        <begin position="1"/>
        <end position="15"/>
    </location>
</feature>
<accession>A0ABW4PI75</accession>